<protein>
    <submittedName>
        <fullName evidence="1">Uncharacterized protein</fullName>
    </submittedName>
</protein>
<evidence type="ECO:0000313" key="1">
    <source>
        <dbReference type="EMBL" id="KAJ5187048.1"/>
    </source>
</evidence>
<name>A0A9W9IXT5_9EURO</name>
<keyword evidence="2" id="KW-1185">Reference proteome</keyword>
<dbReference type="EMBL" id="JAPQKQ010000007">
    <property type="protein sequence ID" value="KAJ5187048.1"/>
    <property type="molecule type" value="Genomic_DNA"/>
</dbReference>
<sequence length="103" mass="11767">MVLPPSGFVVMHHLQTFHGNPELGTRPNKEPCSVERAMELFKAWYENDKGFFTKKDLLVSRDLRREKVWLGDEHGLQGRFQQSVGQVVGGLGGPGHRHKVREF</sequence>
<dbReference type="Proteomes" id="UP001150942">
    <property type="component" value="Unassembled WGS sequence"/>
</dbReference>
<proteinExistence type="predicted"/>
<reference evidence="1" key="1">
    <citation type="submission" date="2022-11" db="EMBL/GenBank/DDBJ databases">
        <authorList>
            <person name="Petersen C."/>
        </authorList>
    </citation>
    <scope>NUCLEOTIDE SEQUENCE</scope>
    <source>
        <strain evidence="1">IBT 20477</strain>
    </source>
</reference>
<gene>
    <name evidence="1" type="ORF">N7449_010042</name>
</gene>
<organism evidence="1 2">
    <name type="scientific">Penicillium cf. viridicatum</name>
    <dbReference type="NCBI Taxonomy" id="2972119"/>
    <lineage>
        <taxon>Eukaryota</taxon>
        <taxon>Fungi</taxon>
        <taxon>Dikarya</taxon>
        <taxon>Ascomycota</taxon>
        <taxon>Pezizomycotina</taxon>
        <taxon>Eurotiomycetes</taxon>
        <taxon>Eurotiomycetidae</taxon>
        <taxon>Eurotiales</taxon>
        <taxon>Aspergillaceae</taxon>
        <taxon>Penicillium</taxon>
    </lineage>
</organism>
<comment type="caution">
    <text evidence="1">The sequence shown here is derived from an EMBL/GenBank/DDBJ whole genome shotgun (WGS) entry which is preliminary data.</text>
</comment>
<dbReference type="OrthoDB" id="5230585at2759"/>
<reference evidence="1" key="2">
    <citation type="journal article" date="2023" name="IMA Fungus">
        <title>Comparative genomic study of the Penicillium genus elucidates a diverse pangenome and 15 lateral gene transfer events.</title>
        <authorList>
            <person name="Petersen C."/>
            <person name="Sorensen T."/>
            <person name="Nielsen M.R."/>
            <person name="Sondergaard T.E."/>
            <person name="Sorensen J.L."/>
            <person name="Fitzpatrick D.A."/>
            <person name="Frisvad J.C."/>
            <person name="Nielsen K.L."/>
        </authorList>
    </citation>
    <scope>NUCLEOTIDE SEQUENCE</scope>
    <source>
        <strain evidence="1">IBT 20477</strain>
    </source>
</reference>
<accession>A0A9W9IXT5</accession>
<dbReference type="AlphaFoldDB" id="A0A9W9IXT5"/>
<evidence type="ECO:0000313" key="2">
    <source>
        <dbReference type="Proteomes" id="UP001150942"/>
    </source>
</evidence>